<evidence type="ECO:0000256" key="1">
    <source>
        <dbReference type="ARBA" id="ARBA00004141"/>
    </source>
</evidence>
<evidence type="ECO:0000259" key="8">
    <source>
        <dbReference type="Pfam" id="PF00892"/>
    </source>
</evidence>
<evidence type="ECO:0000313" key="9">
    <source>
        <dbReference type="EnsemblPlants" id="AUR62039902-RA:cds"/>
    </source>
</evidence>
<sequence>MVEFWQFMNDIKSIIMMVTVQVSFAVVNILYKLAAVDGMNLRVLVAYRLLFAAAFIVPVAYFVERGTLVYNLFLESLVLTSATFAAAMLNLIPAITFILAVFFRLEKVTLKTFPGRAKVMGTIVGILGAMMLTFYKGAEIKIGSPKAHLMKDAAHGPVMHDARECLIGSVLALGGCCSYASWLIVQAKMSINYPSPYSCTALMSIMGSIQSAVFAFCMDRDLKSWKLGWNIRLLTISYSGIVASGVMVTLTAWCIRLKGPLFVSIFNPLTVVLVAFAGYLLLDGKLYFGSVLGAILIVIGLYGVVWGKGKEIKKITKLMPSMSCKDSNEDIEIITSSVLDKGSNANKDIVMNNASTRPNFATKKEEFEEHMASLARQSPLLPLTSTNTARASNPLLQCIAYSPKPIASQRKGVQEGKKGQDNKKTKRVLDLGCGSDYSEEGQWSSDSELSDLDVDFDLCEEDDGKEHGEEEILVRVATRSNGEGTSQPTPQDDNVPQESKGKVDCVPQENVLIGDVQ</sequence>
<dbReference type="AlphaFoldDB" id="A0A803N3M3"/>
<evidence type="ECO:0000256" key="6">
    <source>
        <dbReference type="SAM" id="MobiDB-lite"/>
    </source>
</evidence>
<comment type="subcellular location">
    <subcellularLocation>
        <location evidence="1">Membrane</location>
        <topology evidence="1">Multi-pass membrane protein</topology>
    </subcellularLocation>
</comment>
<keyword evidence="10" id="KW-1185">Reference proteome</keyword>
<name>A0A803N3M3_CHEQI</name>
<comment type="similarity">
    <text evidence="2">Belongs to the drug/metabolite transporter (DMT) superfamily. Plant drug/metabolite exporter (P-DME) (TC 2.A.7.4) family.</text>
</comment>
<feature type="compositionally biased region" description="Polar residues" evidence="6">
    <location>
        <begin position="478"/>
        <end position="497"/>
    </location>
</feature>
<feature type="transmembrane region" description="Helical" evidence="7">
    <location>
        <begin position="236"/>
        <end position="255"/>
    </location>
</feature>
<feature type="region of interest" description="Disordered" evidence="6">
    <location>
        <begin position="477"/>
        <end position="517"/>
    </location>
</feature>
<dbReference type="EnsemblPlants" id="AUR62039902-RA">
    <property type="protein sequence ID" value="AUR62039902-RA:cds"/>
    <property type="gene ID" value="AUR62039902"/>
</dbReference>
<protein>
    <recommendedName>
        <fullName evidence="8">EamA domain-containing protein</fullName>
    </recommendedName>
</protein>
<feature type="transmembrane region" description="Helical" evidence="7">
    <location>
        <begin position="43"/>
        <end position="63"/>
    </location>
</feature>
<evidence type="ECO:0000313" key="10">
    <source>
        <dbReference type="Proteomes" id="UP000596660"/>
    </source>
</evidence>
<feature type="transmembrane region" description="Helical" evidence="7">
    <location>
        <begin position="83"/>
        <end position="105"/>
    </location>
</feature>
<dbReference type="InterPro" id="IPR000620">
    <property type="entry name" value="EamA_dom"/>
</dbReference>
<evidence type="ECO:0000256" key="2">
    <source>
        <dbReference type="ARBA" id="ARBA00007635"/>
    </source>
</evidence>
<dbReference type="Proteomes" id="UP000596660">
    <property type="component" value="Unplaced"/>
</dbReference>
<evidence type="ECO:0000256" key="4">
    <source>
        <dbReference type="ARBA" id="ARBA00022989"/>
    </source>
</evidence>
<keyword evidence="3 7" id="KW-0812">Transmembrane</keyword>
<feature type="transmembrane region" description="Helical" evidence="7">
    <location>
        <begin position="262"/>
        <end position="281"/>
    </location>
</feature>
<evidence type="ECO:0000256" key="7">
    <source>
        <dbReference type="SAM" id="Phobius"/>
    </source>
</evidence>
<keyword evidence="4 7" id="KW-1133">Transmembrane helix</keyword>
<dbReference type="SUPFAM" id="SSF103481">
    <property type="entry name" value="Multidrug resistance efflux transporter EmrE"/>
    <property type="match status" value="1"/>
</dbReference>
<dbReference type="GO" id="GO:0016020">
    <property type="term" value="C:membrane"/>
    <property type="evidence" value="ECO:0007669"/>
    <property type="project" value="UniProtKB-SubCell"/>
</dbReference>
<accession>A0A803N3M3</accession>
<evidence type="ECO:0000256" key="3">
    <source>
        <dbReference type="ARBA" id="ARBA00022692"/>
    </source>
</evidence>
<feature type="domain" description="EamA" evidence="8">
    <location>
        <begin position="167"/>
        <end position="305"/>
    </location>
</feature>
<dbReference type="PANTHER" id="PTHR31218">
    <property type="entry name" value="WAT1-RELATED PROTEIN"/>
    <property type="match status" value="1"/>
</dbReference>
<dbReference type="Gramene" id="AUR62039902-RA">
    <property type="protein sequence ID" value="AUR62039902-RA:cds"/>
    <property type="gene ID" value="AUR62039902"/>
</dbReference>
<feature type="transmembrane region" description="Helical" evidence="7">
    <location>
        <begin position="117"/>
        <end position="135"/>
    </location>
</feature>
<dbReference type="GO" id="GO:0022857">
    <property type="term" value="F:transmembrane transporter activity"/>
    <property type="evidence" value="ECO:0007669"/>
    <property type="project" value="InterPro"/>
</dbReference>
<keyword evidence="5 7" id="KW-0472">Membrane</keyword>
<evidence type="ECO:0000256" key="5">
    <source>
        <dbReference type="ARBA" id="ARBA00023136"/>
    </source>
</evidence>
<reference evidence="9" key="2">
    <citation type="submission" date="2021-03" db="UniProtKB">
        <authorList>
            <consortium name="EnsemblPlants"/>
        </authorList>
    </citation>
    <scope>IDENTIFICATION</scope>
</reference>
<dbReference type="InterPro" id="IPR037185">
    <property type="entry name" value="EmrE-like"/>
</dbReference>
<organism evidence="9 10">
    <name type="scientific">Chenopodium quinoa</name>
    <name type="common">Quinoa</name>
    <dbReference type="NCBI Taxonomy" id="63459"/>
    <lineage>
        <taxon>Eukaryota</taxon>
        <taxon>Viridiplantae</taxon>
        <taxon>Streptophyta</taxon>
        <taxon>Embryophyta</taxon>
        <taxon>Tracheophyta</taxon>
        <taxon>Spermatophyta</taxon>
        <taxon>Magnoliopsida</taxon>
        <taxon>eudicotyledons</taxon>
        <taxon>Gunneridae</taxon>
        <taxon>Pentapetalae</taxon>
        <taxon>Caryophyllales</taxon>
        <taxon>Chenopodiaceae</taxon>
        <taxon>Chenopodioideae</taxon>
        <taxon>Atripliceae</taxon>
        <taxon>Chenopodium</taxon>
    </lineage>
</organism>
<feature type="transmembrane region" description="Helical" evidence="7">
    <location>
        <begin position="14"/>
        <end position="31"/>
    </location>
</feature>
<feature type="transmembrane region" description="Helical" evidence="7">
    <location>
        <begin position="197"/>
        <end position="216"/>
    </location>
</feature>
<feature type="transmembrane region" description="Helical" evidence="7">
    <location>
        <begin position="287"/>
        <end position="307"/>
    </location>
</feature>
<proteinExistence type="inferred from homology"/>
<dbReference type="Pfam" id="PF00892">
    <property type="entry name" value="EamA"/>
    <property type="match status" value="1"/>
</dbReference>
<dbReference type="InterPro" id="IPR030184">
    <property type="entry name" value="WAT1-related"/>
</dbReference>
<feature type="transmembrane region" description="Helical" evidence="7">
    <location>
        <begin position="166"/>
        <end position="185"/>
    </location>
</feature>
<reference evidence="9" key="1">
    <citation type="journal article" date="2017" name="Nature">
        <title>The genome of Chenopodium quinoa.</title>
        <authorList>
            <person name="Jarvis D.E."/>
            <person name="Ho Y.S."/>
            <person name="Lightfoot D.J."/>
            <person name="Schmoeckel S.M."/>
            <person name="Li B."/>
            <person name="Borm T.J.A."/>
            <person name="Ohyanagi H."/>
            <person name="Mineta K."/>
            <person name="Michell C.T."/>
            <person name="Saber N."/>
            <person name="Kharbatia N.M."/>
            <person name="Rupper R.R."/>
            <person name="Sharp A.R."/>
            <person name="Dally N."/>
            <person name="Boughton B.A."/>
            <person name="Woo Y.H."/>
            <person name="Gao G."/>
            <person name="Schijlen E.G.W.M."/>
            <person name="Guo X."/>
            <person name="Momin A.A."/>
            <person name="Negrao S."/>
            <person name="Al-Babili S."/>
            <person name="Gehring C."/>
            <person name="Roessner U."/>
            <person name="Jung C."/>
            <person name="Murphy K."/>
            <person name="Arold S.T."/>
            <person name="Gojobori T."/>
            <person name="van der Linden C.G."/>
            <person name="van Loo E.N."/>
            <person name="Jellen E.N."/>
            <person name="Maughan P.J."/>
            <person name="Tester M."/>
        </authorList>
    </citation>
    <scope>NUCLEOTIDE SEQUENCE [LARGE SCALE GENOMIC DNA]</scope>
    <source>
        <strain evidence="9">cv. PI 614886</strain>
    </source>
</reference>